<proteinExistence type="predicted"/>
<dbReference type="EMBL" id="MN740208">
    <property type="protein sequence ID" value="QHT93508.1"/>
    <property type="molecule type" value="Genomic_DNA"/>
</dbReference>
<protein>
    <submittedName>
        <fullName evidence="1">Uncharacterized protein</fullName>
    </submittedName>
</protein>
<dbReference type="AlphaFoldDB" id="A0A6C0IK15"/>
<accession>A0A6C0IK15</accession>
<name>A0A6C0IK15_9ZZZZ</name>
<reference evidence="1" key="1">
    <citation type="journal article" date="2020" name="Nature">
        <title>Giant virus diversity and host interactions through global metagenomics.</title>
        <authorList>
            <person name="Schulz F."/>
            <person name="Roux S."/>
            <person name="Paez-Espino D."/>
            <person name="Jungbluth S."/>
            <person name="Walsh D.A."/>
            <person name="Denef V.J."/>
            <person name="McMahon K.D."/>
            <person name="Konstantinidis K.T."/>
            <person name="Eloe-Fadrosh E.A."/>
            <person name="Kyrpides N.C."/>
            <person name="Woyke T."/>
        </authorList>
    </citation>
    <scope>NUCLEOTIDE SEQUENCE</scope>
    <source>
        <strain evidence="1">GVMAG-M-3300024252-29</strain>
    </source>
</reference>
<organism evidence="1">
    <name type="scientific">viral metagenome</name>
    <dbReference type="NCBI Taxonomy" id="1070528"/>
    <lineage>
        <taxon>unclassified sequences</taxon>
        <taxon>metagenomes</taxon>
        <taxon>organismal metagenomes</taxon>
    </lineage>
</organism>
<evidence type="ECO:0000313" key="1">
    <source>
        <dbReference type="EMBL" id="QHT93508.1"/>
    </source>
</evidence>
<sequence length="252" mass="28771">MQETIEGYNRAIFHYIKDIVDYAEKTKRGLPVDNVNVGFSVVTNVYMLSLMHYSDIARASELAGEAISVFIDFIVQMSNISFSNSPTKITVKDAAMFVYKKVLPKEKFFTSSSNSSFVSSLVIYNEENSNVDDTNLKSPANMQIIPASELKNILVNMRIYTSIIRNLIQSLFIKNMFYDNRTETISYYSQIITSMIHLIVMIEKNSSKLSVQSMNYIINEQLAYKVPCYPDTSSASTYISWIENMIYEKVNA</sequence>